<keyword evidence="2" id="KW-1185">Reference proteome</keyword>
<dbReference type="Proteomes" id="UP001143910">
    <property type="component" value="Unassembled WGS sequence"/>
</dbReference>
<dbReference type="EMBL" id="JANJQO010000013">
    <property type="protein sequence ID" value="KAJ2983887.1"/>
    <property type="molecule type" value="Genomic_DNA"/>
</dbReference>
<reference evidence="1" key="1">
    <citation type="submission" date="2022-08" db="EMBL/GenBank/DDBJ databases">
        <title>Genome Sequence of Lecanicillium fungicola.</title>
        <authorList>
            <person name="Buettner E."/>
        </authorList>
    </citation>
    <scope>NUCLEOTIDE SEQUENCE</scope>
    <source>
        <strain evidence="1">Babe33</strain>
    </source>
</reference>
<gene>
    <name evidence="1" type="ORF">NQ176_g370</name>
</gene>
<evidence type="ECO:0000313" key="2">
    <source>
        <dbReference type="Proteomes" id="UP001143910"/>
    </source>
</evidence>
<name>A0ACC1NX12_9HYPO</name>
<accession>A0ACC1NX12</accession>
<protein>
    <submittedName>
        <fullName evidence="1">Uncharacterized protein</fullName>
    </submittedName>
</protein>
<organism evidence="1 2">
    <name type="scientific">Zarea fungicola</name>
    <dbReference type="NCBI Taxonomy" id="93591"/>
    <lineage>
        <taxon>Eukaryota</taxon>
        <taxon>Fungi</taxon>
        <taxon>Dikarya</taxon>
        <taxon>Ascomycota</taxon>
        <taxon>Pezizomycotina</taxon>
        <taxon>Sordariomycetes</taxon>
        <taxon>Hypocreomycetidae</taxon>
        <taxon>Hypocreales</taxon>
        <taxon>Cordycipitaceae</taxon>
        <taxon>Zarea</taxon>
    </lineage>
</organism>
<evidence type="ECO:0000313" key="1">
    <source>
        <dbReference type="EMBL" id="KAJ2983887.1"/>
    </source>
</evidence>
<sequence>MSAAVSSEVEHILTLEAVRERARQVLQSAESGHLNHFDYDESRMPEVAEFVSGIISRDFGPDRFDQIPPHGRWQHFDVGGIPRIAPLIEKMKAEGVDDVETTRRLIDLFFVSVLLDAGAGDVWKFTEPGTGNSYGRSEGIAVASLYMAQAGVFNSSTETSVAVDAAGLVGLTDDKLIDYFQITKENPLIGVSQRVKLLNSVGRSLQRLPDIVGPTGRPGNLVDFLLDSSKDKVLDYKVLWSTLQKILLPAWPSDRPVIEGQPIGDAWPLQILTQGYEDQSKIPVTATIQPFHKLTQWLGYSLTVPFVTVLGLKTVNTELGTGLPEYRNGGLFIDMGVLKLKPEAARSHTAPGEKLPRLSPTHDAVVEWRSMTVALLDKLFELVSSRFAKMGVTLTMAQMLEAGSWKGGRELARKLRPDTLSSPIIIDGDGTLF</sequence>
<comment type="caution">
    <text evidence="1">The sequence shown here is derived from an EMBL/GenBank/DDBJ whole genome shotgun (WGS) entry which is preliminary data.</text>
</comment>
<proteinExistence type="predicted"/>